<dbReference type="SMART" id="SM00480">
    <property type="entry name" value="POL3Bc"/>
    <property type="match status" value="1"/>
</dbReference>
<feature type="domain" description="DNA polymerase III beta sliding clamp N-terminal" evidence="11">
    <location>
        <begin position="1"/>
        <end position="126"/>
    </location>
</feature>
<protein>
    <recommendedName>
        <fullName evidence="3 10">Beta sliding clamp</fullName>
    </recommendedName>
</protein>
<dbReference type="Pfam" id="PF00712">
    <property type="entry name" value="DNA_pol3_beta"/>
    <property type="match status" value="1"/>
</dbReference>
<dbReference type="Gene3D" id="3.10.150.10">
    <property type="entry name" value="DNA Polymerase III, subunit A, domain 2"/>
    <property type="match status" value="1"/>
</dbReference>
<dbReference type="FunFam" id="3.10.150.10:FF:000007">
    <property type="entry name" value="Beta sliding clamp"/>
    <property type="match status" value="1"/>
</dbReference>
<dbReference type="InterPro" id="IPR022634">
    <property type="entry name" value="DNA_polIII_beta_N"/>
</dbReference>
<gene>
    <name evidence="14" type="ORF">A5888_001325</name>
    <name evidence="15" type="ORF">A5888_002561</name>
</gene>
<dbReference type="GO" id="GO:0003677">
    <property type="term" value="F:DNA binding"/>
    <property type="evidence" value="ECO:0007669"/>
    <property type="project" value="UniProtKB-UniRule"/>
</dbReference>
<organism evidence="14">
    <name type="scientific">Candidatus Enterococcus clewellii</name>
    <dbReference type="NCBI Taxonomy" id="1834193"/>
    <lineage>
        <taxon>Bacteria</taxon>
        <taxon>Bacillati</taxon>
        <taxon>Bacillota</taxon>
        <taxon>Bacilli</taxon>
        <taxon>Lactobacillales</taxon>
        <taxon>Enterococcaceae</taxon>
        <taxon>Enterococcus</taxon>
    </lineage>
</organism>
<evidence type="ECO:0000256" key="8">
    <source>
        <dbReference type="ARBA" id="ARBA00022932"/>
    </source>
</evidence>
<dbReference type="Pfam" id="PF02768">
    <property type="entry name" value="DNA_pol3_beta_3"/>
    <property type="match status" value="1"/>
</dbReference>
<keyword evidence="8 10" id="KW-0239">DNA-directed DNA polymerase</keyword>
<comment type="function">
    <text evidence="10">Confers DNA tethering and processivity to DNA polymerases and other proteins. Acts as a clamp, forming a ring around DNA (a reaction catalyzed by the clamp-loading complex) which diffuses in an ATP-independent manner freely and bidirectionally along dsDNA. Initially characterized for its ability to contact the catalytic subunit of DNA polymerase III (Pol III), a complex, multichain enzyme responsible for most of the replicative synthesis in bacteria; Pol III exhibits 3'-5' exonuclease proofreading activity. The beta chain is required for initiation of replication as well as for processivity of DNA replication.</text>
</comment>
<evidence type="ECO:0000256" key="1">
    <source>
        <dbReference type="ARBA" id="ARBA00004496"/>
    </source>
</evidence>
<reference evidence="15" key="2">
    <citation type="submission" date="2017-05" db="EMBL/GenBank/DDBJ databases">
        <authorList>
            <consortium name="The Broad Institute Genomics Platform"/>
            <consortium name="The Broad Institute Genomic Center for Infectious Diseases"/>
            <person name="Earl A."/>
            <person name="Manson A."/>
            <person name="Schwartman J."/>
            <person name="Gilmore M."/>
            <person name="Abouelleil A."/>
            <person name="Cao P."/>
            <person name="Chapman S."/>
            <person name="Cusick C."/>
            <person name="Shea T."/>
            <person name="Young S."/>
            <person name="Neafsey D."/>
            <person name="Nusbaum C."/>
            <person name="Birren B."/>
        </authorList>
    </citation>
    <scope>NUCLEOTIDE SEQUENCE</scope>
    <source>
        <strain evidence="15">9E7_DIV0242</strain>
    </source>
</reference>
<keyword evidence="6 10" id="KW-0548">Nucleotidyltransferase</keyword>
<comment type="subcellular location">
    <subcellularLocation>
        <location evidence="1 10">Cytoplasm</location>
    </subcellularLocation>
</comment>
<keyword evidence="9" id="KW-0238">DNA-binding</keyword>
<dbReference type="OrthoDB" id="8421503at2"/>
<comment type="similarity">
    <text evidence="2 10">Belongs to the beta sliding clamp family.</text>
</comment>
<dbReference type="Pfam" id="PF02767">
    <property type="entry name" value="DNA_pol3_beta_2"/>
    <property type="match status" value="1"/>
</dbReference>
<evidence type="ECO:0000256" key="2">
    <source>
        <dbReference type="ARBA" id="ARBA00010752"/>
    </source>
</evidence>
<evidence type="ECO:0000256" key="6">
    <source>
        <dbReference type="ARBA" id="ARBA00022695"/>
    </source>
</evidence>
<evidence type="ECO:0000256" key="10">
    <source>
        <dbReference type="PIRNR" id="PIRNR000804"/>
    </source>
</evidence>
<proteinExistence type="inferred from homology"/>
<dbReference type="GO" id="GO:0003887">
    <property type="term" value="F:DNA-directed DNA polymerase activity"/>
    <property type="evidence" value="ECO:0007669"/>
    <property type="project" value="UniProtKB-UniRule"/>
</dbReference>
<dbReference type="InterPro" id="IPR046938">
    <property type="entry name" value="DNA_clamp_sf"/>
</dbReference>
<evidence type="ECO:0000256" key="4">
    <source>
        <dbReference type="ARBA" id="ARBA00022490"/>
    </source>
</evidence>
<dbReference type="EMBL" id="NGMM01000002">
    <property type="protein sequence ID" value="OTP17187.1"/>
    <property type="molecule type" value="Genomic_DNA"/>
</dbReference>
<dbReference type="InterPro" id="IPR022637">
    <property type="entry name" value="DNA_polIII_beta_cen"/>
</dbReference>
<dbReference type="PANTHER" id="PTHR30478:SF0">
    <property type="entry name" value="BETA SLIDING CLAMP"/>
    <property type="match status" value="1"/>
</dbReference>
<reference evidence="14" key="1">
    <citation type="submission" date="2017-05" db="EMBL/GenBank/DDBJ databases">
        <title>The Genome Sequence of Enterococcus sp. 9E7_DIV0242.</title>
        <authorList>
            <consortium name="The Broad Institute Genomics Platform"/>
            <consortium name="The Broad Institute Genomic Center for Infectious Diseases"/>
            <person name="Earl A."/>
            <person name="Manson A."/>
            <person name="Schwartman J."/>
            <person name="Gilmore M."/>
            <person name="Abouelleil A."/>
            <person name="Cao P."/>
            <person name="Chapman S."/>
            <person name="Cusick C."/>
            <person name="Shea T."/>
            <person name="Young S."/>
            <person name="Neafsey D."/>
            <person name="Nusbaum C."/>
            <person name="Birren B."/>
        </authorList>
    </citation>
    <scope>NUCLEOTIDE SEQUENCE [LARGE SCALE GENOMIC DNA]</scope>
    <source>
        <strain evidence="14">9E7_DIV0242</strain>
    </source>
</reference>
<comment type="subunit">
    <text evidence="10">Forms a ring-shaped head-to-tail homodimer around DNA.</text>
</comment>
<evidence type="ECO:0000313" key="15">
    <source>
        <dbReference type="EMBL" id="WYJ90793.1"/>
    </source>
</evidence>
<sequence>MKLTIKRSVFLQELQTVQRAISSKTTIPILTGVKIVLTDEGLSLTGSNADISIESFLSVEDEKAQMTIEQTGSIVLQARFFGEIIRKLPEDTVTLEVLENNQVAITSGKADFTVNGLDAENYPHLPVIDAKNQIQLPVHLLTKIINETSFAVSLHESRPILTGVHFVLENQKLLAVATDSHRLSQRIIPIEQAVENFNIVIPGKSLLELSRSFTDEEEMVEISIMENQVLFKTKSMYFYSRLLEGNYPDTNRLIPTSFNTEVDIYVPEFLSAIERASLLSHEGRNNIVRLSVTSESVFLYGNSPEVGKVEESLSYEKVSGEPLEISFNPDYMKAALRAFGDTSITIKFISAIRPFTLEPTGADLDFIQLITPVRTN</sequence>
<dbReference type="EMBL" id="CP147247">
    <property type="protein sequence ID" value="WYJ90793.1"/>
    <property type="molecule type" value="Genomic_DNA"/>
</dbReference>
<evidence type="ECO:0000313" key="14">
    <source>
        <dbReference type="EMBL" id="OTP17187.1"/>
    </source>
</evidence>
<dbReference type="GO" id="GO:0005737">
    <property type="term" value="C:cytoplasm"/>
    <property type="evidence" value="ECO:0007669"/>
    <property type="project" value="UniProtKB-SubCell"/>
</dbReference>
<evidence type="ECO:0000259" key="13">
    <source>
        <dbReference type="Pfam" id="PF02768"/>
    </source>
</evidence>
<evidence type="ECO:0000256" key="5">
    <source>
        <dbReference type="ARBA" id="ARBA00022679"/>
    </source>
</evidence>
<dbReference type="GO" id="GO:0008408">
    <property type="term" value="F:3'-5' exonuclease activity"/>
    <property type="evidence" value="ECO:0007669"/>
    <property type="project" value="InterPro"/>
</dbReference>
<keyword evidence="16" id="KW-1185">Reference proteome</keyword>
<accession>A0A242K7Z6</accession>
<reference evidence="15" key="3">
    <citation type="submission" date="2024-03" db="EMBL/GenBank/DDBJ databases">
        <title>The Genome Sequence of Enterococcus sp. DIV0242b.</title>
        <authorList>
            <consortium name="The Broad Institute Genomics Platform"/>
            <consortium name="The Broad Institute Microbial Omics Core"/>
            <consortium name="The Broad Institute Genomic Center for Infectious Diseases"/>
            <person name="Earl A."/>
            <person name="Manson A."/>
            <person name="Gilmore M."/>
            <person name="Schwartman J."/>
            <person name="Shea T."/>
            <person name="Abouelleil A."/>
            <person name="Cao P."/>
            <person name="Chapman S."/>
            <person name="Cusick C."/>
            <person name="Young S."/>
            <person name="Neafsey D."/>
            <person name="Nusbaum C."/>
            <person name="Birren B."/>
        </authorList>
    </citation>
    <scope>NUCLEOTIDE SEQUENCE</scope>
    <source>
        <strain evidence="15">9E7_DIV0242</strain>
    </source>
</reference>
<dbReference type="GO" id="GO:0009360">
    <property type="term" value="C:DNA polymerase III complex"/>
    <property type="evidence" value="ECO:0007669"/>
    <property type="project" value="InterPro"/>
</dbReference>
<keyword evidence="7 10" id="KW-0235">DNA replication</keyword>
<keyword evidence="5 10" id="KW-0808">Transferase</keyword>
<dbReference type="Proteomes" id="UP000195141">
    <property type="component" value="Chromosome"/>
</dbReference>
<dbReference type="InterPro" id="IPR022635">
    <property type="entry name" value="DNA_polIII_beta_C"/>
</dbReference>
<evidence type="ECO:0000313" key="16">
    <source>
        <dbReference type="Proteomes" id="UP000195141"/>
    </source>
</evidence>
<dbReference type="PANTHER" id="PTHR30478">
    <property type="entry name" value="DNA POLYMERASE III SUBUNIT BETA"/>
    <property type="match status" value="1"/>
</dbReference>
<evidence type="ECO:0000256" key="7">
    <source>
        <dbReference type="ARBA" id="ARBA00022705"/>
    </source>
</evidence>
<evidence type="ECO:0000256" key="3">
    <source>
        <dbReference type="ARBA" id="ARBA00021035"/>
    </source>
</evidence>
<dbReference type="CDD" id="cd00140">
    <property type="entry name" value="beta_clamp"/>
    <property type="match status" value="1"/>
</dbReference>
<dbReference type="GO" id="GO:0006271">
    <property type="term" value="P:DNA strand elongation involved in DNA replication"/>
    <property type="evidence" value="ECO:0007669"/>
    <property type="project" value="TreeGrafter"/>
</dbReference>
<evidence type="ECO:0000259" key="12">
    <source>
        <dbReference type="Pfam" id="PF02767"/>
    </source>
</evidence>
<dbReference type="InterPro" id="IPR001001">
    <property type="entry name" value="DNA_polIII_beta"/>
</dbReference>
<dbReference type="SUPFAM" id="SSF55979">
    <property type="entry name" value="DNA clamp"/>
    <property type="match status" value="3"/>
</dbReference>
<name>A0A242K7Z6_9ENTE</name>
<evidence type="ECO:0000259" key="11">
    <source>
        <dbReference type="Pfam" id="PF00712"/>
    </source>
</evidence>
<keyword evidence="4 10" id="KW-0963">Cytoplasm</keyword>
<feature type="domain" description="DNA polymerase III beta sliding clamp C-terminal" evidence="13">
    <location>
        <begin position="252"/>
        <end position="374"/>
    </location>
</feature>
<dbReference type="Gene3D" id="3.70.10.10">
    <property type="match status" value="1"/>
</dbReference>
<dbReference type="PIRSF" id="PIRSF000804">
    <property type="entry name" value="DNA_pol_III_b"/>
    <property type="match status" value="1"/>
</dbReference>
<evidence type="ECO:0000256" key="9">
    <source>
        <dbReference type="ARBA" id="ARBA00023125"/>
    </source>
</evidence>
<dbReference type="AlphaFoldDB" id="A0A242K7Z6"/>
<dbReference type="RefSeq" id="WP_086348442.1">
    <property type="nucleotide sequence ID" value="NZ_CP147247.1"/>
</dbReference>
<dbReference type="NCBIfam" id="TIGR00663">
    <property type="entry name" value="dnan"/>
    <property type="match status" value="1"/>
</dbReference>
<feature type="domain" description="DNA polymerase III beta sliding clamp central" evidence="12">
    <location>
        <begin position="135"/>
        <end position="249"/>
    </location>
</feature>